<sequence>MASAKGRVLILGGTAEARDLAGLLCDAGYAPVTSLAGITSAPAAIRGETRQGGFGGPDGLARYLEEGDFQALVDATHPFAGVISHHATEAARRCRLPLIRLERPSWALEPGERWTEVPDNDAALQALPKGARVLLTIGRKEVRPFLARADISGVARMIEPMGYPPAAGWQVLLARPPFGLDAELQLLGDHGVTHLVTKNSGGEETRAKLTAARIKGVEVVMIRRPPKPAAYTVADPGSLLILLDERLGA</sequence>
<evidence type="ECO:0000313" key="2">
    <source>
        <dbReference type="Proteomes" id="UP000616151"/>
    </source>
</evidence>
<dbReference type="Proteomes" id="UP000616151">
    <property type="component" value="Unassembled WGS sequence"/>
</dbReference>
<keyword evidence="2" id="KW-1185">Reference proteome</keyword>
<organism evidence="1 2">
    <name type="scientific">Taklimakanibacter albus</name>
    <dbReference type="NCBI Taxonomy" id="2800327"/>
    <lineage>
        <taxon>Bacteria</taxon>
        <taxon>Pseudomonadati</taxon>
        <taxon>Pseudomonadota</taxon>
        <taxon>Alphaproteobacteria</taxon>
        <taxon>Hyphomicrobiales</taxon>
        <taxon>Aestuariivirgaceae</taxon>
        <taxon>Taklimakanibacter</taxon>
    </lineage>
</organism>
<protein>
    <submittedName>
        <fullName evidence="1">Cobalt-precorrin-6A reductase</fullName>
        <ecNumber evidence="1">1.3.1.106</ecNumber>
    </submittedName>
</protein>
<comment type="caution">
    <text evidence="1">The sequence shown here is derived from an EMBL/GenBank/DDBJ whole genome shotgun (WGS) entry which is preliminary data.</text>
</comment>
<proteinExistence type="predicted"/>
<keyword evidence="1" id="KW-0560">Oxidoreductase</keyword>
<dbReference type="EC" id="1.3.1.106" evidence="1"/>
<accession>A0ACC5QXD7</accession>
<dbReference type="EMBL" id="JAENHL010000004">
    <property type="protein sequence ID" value="MBK1865037.1"/>
    <property type="molecule type" value="Genomic_DNA"/>
</dbReference>
<name>A0ACC5QXD7_9HYPH</name>
<reference evidence="1" key="1">
    <citation type="submission" date="2021-01" db="EMBL/GenBank/DDBJ databases">
        <authorList>
            <person name="Sun Q."/>
        </authorList>
    </citation>
    <scope>NUCLEOTIDE SEQUENCE</scope>
    <source>
        <strain evidence="1">YIM B02566</strain>
    </source>
</reference>
<gene>
    <name evidence="1" type="ORF">JHL16_01635</name>
</gene>
<evidence type="ECO:0000313" key="1">
    <source>
        <dbReference type="EMBL" id="MBK1865037.1"/>
    </source>
</evidence>